<feature type="region of interest" description="Disordered" evidence="1">
    <location>
        <begin position="1"/>
        <end position="57"/>
    </location>
</feature>
<reference evidence="2 3" key="1">
    <citation type="submission" date="2012-11" db="EMBL/GenBank/DDBJ databases">
        <authorList>
            <person name="Huguet-Tapia J.C."/>
            <person name="Durkin A.S."/>
            <person name="Pettis G.S."/>
            <person name="Badger J.H."/>
        </authorList>
    </citation>
    <scope>NUCLEOTIDE SEQUENCE [LARGE SCALE GENOMIC DNA]</scope>
    <source>
        <strain evidence="2 3">91-03</strain>
    </source>
</reference>
<dbReference type="PATRIC" id="fig|698759.3.peg.6146"/>
<comment type="caution">
    <text evidence="2">The sequence shown here is derived from an EMBL/GenBank/DDBJ whole genome shotgun (WGS) entry which is preliminary data.</text>
</comment>
<protein>
    <submittedName>
        <fullName evidence="2">Uncharacterized protein</fullName>
    </submittedName>
</protein>
<accession>L1KS19</accession>
<keyword evidence="3" id="KW-1185">Reference proteome</keyword>
<proteinExistence type="predicted"/>
<dbReference type="EMBL" id="AEJC01000458">
    <property type="protein sequence ID" value="EKX63178.1"/>
    <property type="molecule type" value="Genomic_DNA"/>
</dbReference>
<evidence type="ECO:0000256" key="1">
    <source>
        <dbReference type="SAM" id="MobiDB-lite"/>
    </source>
</evidence>
<evidence type="ECO:0000313" key="3">
    <source>
        <dbReference type="Proteomes" id="UP000010411"/>
    </source>
</evidence>
<evidence type="ECO:0000313" key="2">
    <source>
        <dbReference type="EMBL" id="EKX63178.1"/>
    </source>
</evidence>
<gene>
    <name evidence="2" type="ORF">STRIP9103_07148</name>
</gene>
<dbReference type="AlphaFoldDB" id="L1KS19"/>
<organism evidence="2 3">
    <name type="scientific">Streptomyces ipomoeae 91-03</name>
    <dbReference type="NCBI Taxonomy" id="698759"/>
    <lineage>
        <taxon>Bacteria</taxon>
        <taxon>Bacillati</taxon>
        <taxon>Actinomycetota</taxon>
        <taxon>Actinomycetes</taxon>
        <taxon>Kitasatosporales</taxon>
        <taxon>Streptomycetaceae</taxon>
        <taxon>Streptomyces</taxon>
    </lineage>
</organism>
<dbReference type="Proteomes" id="UP000010411">
    <property type="component" value="Unassembled WGS sequence"/>
</dbReference>
<feature type="compositionally biased region" description="Gly residues" evidence="1">
    <location>
        <begin position="1"/>
        <end position="10"/>
    </location>
</feature>
<sequence>MGELGGGGGSRAAQGRSTVEQVHVSRNYGTREIAASVLQEPRTRSPRIPPAIRQTHV</sequence>
<name>L1KS19_9ACTN</name>